<dbReference type="GO" id="GO:0005524">
    <property type="term" value="F:ATP binding"/>
    <property type="evidence" value="ECO:0007669"/>
    <property type="project" value="UniProtKB-KW"/>
</dbReference>
<dbReference type="EC" id="2.7.13.3" evidence="2"/>
<dbReference type="InterPro" id="IPR001610">
    <property type="entry name" value="PAC"/>
</dbReference>
<dbReference type="Gene3D" id="3.30.450.20">
    <property type="entry name" value="PAS domain"/>
    <property type="match status" value="1"/>
</dbReference>
<keyword evidence="8" id="KW-0843">Virulence</keyword>
<evidence type="ECO:0000256" key="1">
    <source>
        <dbReference type="ARBA" id="ARBA00000085"/>
    </source>
</evidence>
<dbReference type="Gene3D" id="3.30.565.10">
    <property type="entry name" value="Histidine kinase-like ATPase, C-terminal domain"/>
    <property type="match status" value="1"/>
</dbReference>
<comment type="catalytic activity">
    <reaction evidence="1">
        <text>ATP + protein L-histidine = ADP + protein N-phospho-L-histidine.</text>
        <dbReference type="EC" id="2.7.13.3"/>
    </reaction>
</comment>
<evidence type="ECO:0000256" key="3">
    <source>
        <dbReference type="ARBA" id="ARBA00022553"/>
    </source>
</evidence>
<dbReference type="NCBIfam" id="TIGR00229">
    <property type="entry name" value="sensory_box"/>
    <property type="match status" value="1"/>
</dbReference>
<dbReference type="SUPFAM" id="SSF55874">
    <property type="entry name" value="ATPase domain of HSP90 chaperone/DNA topoisomerase II/histidine kinase"/>
    <property type="match status" value="1"/>
</dbReference>
<dbReference type="PANTHER" id="PTHR41523:SF8">
    <property type="entry name" value="ETHYLENE RESPONSE SENSOR PROTEIN"/>
    <property type="match status" value="1"/>
</dbReference>
<dbReference type="PANTHER" id="PTHR41523">
    <property type="entry name" value="TWO-COMPONENT SYSTEM SENSOR PROTEIN"/>
    <property type="match status" value="1"/>
</dbReference>
<name>A0A916DQR3_9BACT</name>
<dbReference type="Pfam" id="PF13426">
    <property type="entry name" value="PAS_9"/>
    <property type="match status" value="1"/>
</dbReference>
<organism evidence="11 12">
    <name type="scientific">Aureispira anguillae</name>
    <dbReference type="NCBI Taxonomy" id="2864201"/>
    <lineage>
        <taxon>Bacteria</taxon>
        <taxon>Pseudomonadati</taxon>
        <taxon>Bacteroidota</taxon>
        <taxon>Saprospiria</taxon>
        <taxon>Saprospirales</taxon>
        <taxon>Saprospiraceae</taxon>
        <taxon>Aureispira</taxon>
    </lineage>
</organism>
<evidence type="ECO:0000256" key="5">
    <source>
        <dbReference type="ARBA" id="ARBA00022741"/>
    </source>
</evidence>
<dbReference type="InterPro" id="IPR036890">
    <property type="entry name" value="HATPase_C_sf"/>
</dbReference>
<dbReference type="RefSeq" id="WP_264791137.1">
    <property type="nucleotide sequence ID" value="NZ_AP026867.1"/>
</dbReference>
<dbReference type="GO" id="GO:0004673">
    <property type="term" value="F:protein histidine kinase activity"/>
    <property type="evidence" value="ECO:0007669"/>
    <property type="project" value="UniProtKB-EC"/>
</dbReference>
<evidence type="ECO:0000256" key="8">
    <source>
        <dbReference type="ARBA" id="ARBA00023026"/>
    </source>
</evidence>
<dbReference type="InterPro" id="IPR011495">
    <property type="entry name" value="Sig_transdc_His_kin_sub2_dim/P"/>
</dbReference>
<keyword evidence="12" id="KW-1185">Reference proteome</keyword>
<dbReference type="InterPro" id="IPR000700">
    <property type="entry name" value="PAS-assoc_C"/>
</dbReference>
<dbReference type="PROSITE" id="PS50112">
    <property type="entry name" value="PAS"/>
    <property type="match status" value="1"/>
</dbReference>
<evidence type="ECO:0000313" key="11">
    <source>
        <dbReference type="EMBL" id="BDS09776.1"/>
    </source>
</evidence>
<dbReference type="Pfam" id="PF02518">
    <property type="entry name" value="HATPase_c"/>
    <property type="match status" value="1"/>
</dbReference>
<gene>
    <name evidence="11" type="ORF">AsAng_0004810</name>
</gene>
<proteinExistence type="predicted"/>
<evidence type="ECO:0000256" key="7">
    <source>
        <dbReference type="ARBA" id="ARBA00022840"/>
    </source>
</evidence>
<feature type="domain" description="PAS" evidence="9">
    <location>
        <begin position="122"/>
        <end position="191"/>
    </location>
</feature>
<keyword evidence="5" id="KW-0547">Nucleotide-binding</keyword>
<dbReference type="Pfam" id="PF07568">
    <property type="entry name" value="HisKA_2"/>
    <property type="match status" value="1"/>
</dbReference>
<dbReference type="KEGG" id="aup:AsAng_0004810"/>
<accession>A0A916DQR3</accession>
<dbReference type="PROSITE" id="PS50113">
    <property type="entry name" value="PAC"/>
    <property type="match status" value="1"/>
</dbReference>
<dbReference type="SMART" id="SM00091">
    <property type="entry name" value="PAS"/>
    <property type="match status" value="2"/>
</dbReference>
<evidence type="ECO:0000256" key="2">
    <source>
        <dbReference type="ARBA" id="ARBA00012438"/>
    </source>
</evidence>
<dbReference type="AlphaFoldDB" id="A0A916DQR3"/>
<keyword evidence="3" id="KW-0597">Phosphoprotein</keyword>
<dbReference type="EMBL" id="AP026867">
    <property type="protein sequence ID" value="BDS09776.1"/>
    <property type="molecule type" value="Genomic_DNA"/>
</dbReference>
<evidence type="ECO:0000256" key="4">
    <source>
        <dbReference type="ARBA" id="ARBA00022679"/>
    </source>
</evidence>
<dbReference type="Proteomes" id="UP001060919">
    <property type="component" value="Chromosome"/>
</dbReference>
<keyword evidence="4" id="KW-0808">Transferase</keyword>
<evidence type="ECO:0000259" key="9">
    <source>
        <dbReference type="PROSITE" id="PS50112"/>
    </source>
</evidence>
<reference evidence="11" key="1">
    <citation type="submission" date="2022-09" db="EMBL/GenBank/DDBJ databases">
        <title>Aureispira anguillicida sp. nov., isolated from Leptocephalus of Japanese eel Anguilla japonica.</title>
        <authorList>
            <person name="Yuasa K."/>
            <person name="Mekata T."/>
            <person name="Ikunari K."/>
        </authorList>
    </citation>
    <scope>NUCLEOTIDE SEQUENCE</scope>
    <source>
        <strain evidence="11">EL160426</strain>
    </source>
</reference>
<evidence type="ECO:0000256" key="6">
    <source>
        <dbReference type="ARBA" id="ARBA00022777"/>
    </source>
</evidence>
<dbReference type="InterPro" id="IPR000014">
    <property type="entry name" value="PAS"/>
</dbReference>
<protein>
    <recommendedName>
        <fullName evidence="2">histidine kinase</fullName>
        <ecNumber evidence="2">2.7.13.3</ecNumber>
    </recommendedName>
</protein>
<dbReference type="InterPro" id="IPR003594">
    <property type="entry name" value="HATPase_dom"/>
</dbReference>
<keyword evidence="6" id="KW-0418">Kinase</keyword>
<dbReference type="InterPro" id="IPR035965">
    <property type="entry name" value="PAS-like_dom_sf"/>
</dbReference>
<dbReference type="SUPFAM" id="SSF55785">
    <property type="entry name" value="PYP-like sensor domain (PAS domain)"/>
    <property type="match status" value="1"/>
</dbReference>
<evidence type="ECO:0000259" key="10">
    <source>
        <dbReference type="PROSITE" id="PS50113"/>
    </source>
</evidence>
<keyword evidence="7" id="KW-0067">ATP-binding</keyword>
<sequence>MIDSNSILNSLDDVVLLIDSDLIFRKYWANDECVLWEPLEQFLNKKIKEVFPCDQELNISKCIEHAFATQKNNQVIYYSKENDKHRCYRVKLNLIHTINNVGKKYMLLIVGDCTVEVEVKEQKRIFEGIVSQDWDAITFANLEGMVQYINPAANRLYGYKEKELIGQHVDIFNSQQEHDTEEIIQTIIDTGVWSGEMVQIRKDKTVFDAFLSVQLIKDSTGKPIGYASHSKDISGRKETAKKLKKIIEERETLLKEIHHRVKNNLQVVTSLLSLQANIIDDKKIKQIFEQSQYRINAMATIHKTLYQSEDFLTIGYGQYMKALAHYLILSIKGDDKNVALSIDAIDVKLNIDTAIPLGLLINEIITNSLKYGLKGDTKGEIYIKLKLLEYPNYLLHIGDNGVGFSNTINSKTTKSLGLKLICNLVRQLKGKITKKSTQKGTHYVIAFQEIV</sequence>
<dbReference type="SMART" id="SM00086">
    <property type="entry name" value="PAC"/>
    <property type="match status" value="1"/>
</dbReference>
<feature type="domain" description="PAC" evidence="10">
    <location>
        <begin position="193"/>
        <end position="245"/>
    </location>
</feature>
<evidence type="ECO:0000313" key="12">
    <source>
        <dbReference type="Proteomes" id="UP001060919"/>
    </source>
</evidence>
<dbReference type="CDD" id="cd00130">
    <property type="entry name" value="PAS"/>
    <property type="match status" value="1"/>
</dbReference>